<evidence type="ECO:0000313" key="2">
    <source>
        <dbReference type="Proteomes" id="UP000315750"/>
    </source>
</evidence>
<reference evidence="1 2" key="1">
    <citation type="submission" date="2019-02" db="EMBL/GenBank/DDBJ databases">
        <title>Deep-cultivation of Planctomycetes and their phenomic and genomic characterization uncovers novel biology.</title>
        <authorList>
            <person name="Wiegand S."/>
            <person name="Jogler M."/>
            <person name="Boedeker C."/>
            <person name="Pinto D."/>
            <person name="Vollmers J."/>
            <person name="Rivas-Marin E."/>
            <person name="Kohn T."/>
            <person name="Peeters S.H."/>
            <person name="Heuer A."/>
            <person name="Rast P."/>
            <person name="Oberbeckmann S."/>
            <person name="Bunk B."/>
            <person name="Jeske O."/>
            <person name="Meyerdierks A."/>
            <person name="Storesund J.E."/>
            <person name="Kallscheuer N."/>
            <person name="Luecker S."/>
            <person name="Lage O.M."/>
            <person name="Pohl T."/>
            <person name="Merkel B.J."/>
            <person name="Hornburger P."/>
            <person name="Mueller R.-W."/>
            <person name="Bruemmer F."/>
            <person name="Labrenz M."/>
            <person name="Spormann A.M."/>
            <person name="Op den Camp H."/>
            <person name="Overmann J."/>
            <person name="Amann R."/>
            <person name="Jetten M.S.M."/>
            <person name="Mascher T."/>
            <person name="Medema M.H."/>
            <person name="Devos D.P."/>
            <person name="Kaster A.-K."/>
            <person name="Ovreas L."/>
            <person name="Rohde M."/>
            <person name="Galperin M.Y."/>
            <person name="Jogler C."/>
        </authorList>
    </citation>
    <scope>NUCLEOTIDE SEQUENCE [LARGE SCALE GENOMIC DNA]</scope>
    <source>
        <strain evidence="1 2">Pan181</strain>
    </source>
</reference>
<organism evidence="1 2">
    <name type="scientific">Aeoliella mucimassa</name>
    <dbReference type="NCBI Taxonomy" id="2527972"/>
    <lineage>
        <taxon>Bacteria</taxon>
        <taxon>Pseudomonadati</taxon>
        <taxon>Planctomycetota</taxon>
        <taxon>Planctomycetia</taxon>
        <taxon>Pirellulales</taxon>
        <taxon>Lacipirellulaceae</taxon>
        <taxon>Aeoliella</taxon>
    </lineage>
</organism>
<evidence type="ECO:0000313" key="1">
    <source>
        <dbReference type="EMBL" id="QDU57589.1"/>
    </source>
</evidence>
<dbReference type="AlphaFoldDB" id="A0A518AS95"/>
<protein>
    <submittedName>
        <fullName evidence="1">Uncharacterized protein</fullName>
    </submittedName>
</protein>
<dbReference type="Proteomes" id="UP000315750">
    <property type="component" value="Chromosome"/>
</dbReference>
<name>A0A518AS95_9BACT</name>
<dbReference type="EMBL" id="CP036278">
    <property type="protein sequence ID" value="QDU57589.1"/>
    <property type="molecule type" value="Genomic_DNA"/>
</dbReference>
<sequence length="48" mass="5643">MIDYGANYNRSRKYSQYRFSGCRKSWSEFLCGQFKYIALGGTTTEDSR</sequence>
<accession>A0A518AS95</accession>
<dbReference type="KEGG" id="amuc:Pan181_38070"/>
<keyword evidence="2" id="KW-1185">Reference proteome</keyword>
<proteinExistence type="predicted"/>
<gene>
    <name evidence="1" type="ORF">Pan181_38070</name>
</gene>